<dbReference type="PANTHER" id="PTHR32282:SF33">
    <property type="entry name" value="PEPTIDOGLYCAN GLYCOSYLTRANSFERASE"/>
    <property type="match status" value="1"/>
</dbReference>
<evidence type="ECO:0000256" key="19">
    <source>
        <dbReference type="ARBA" id="ARBA00023251"/>
    </source>
</evidence>
<dbReference type="AlphaFoldDB" id="A0A4V2UQ61"/>
<dbReference type="GO" id="GO:0008955">
    <property type="term" value="F:peptidoglycan glycosyltransferase activity"/>
    <property type="evidence" value="ECO:0007669"/>
    <property type="project" value="UniProtKB-EC"/>
</dbReference>
<dbReference type="GO" id="GO:0071555">
    <property type="term" value="P:cell wall organization"/>
    <property type="evidence" value="ECO:0007669"/>
    <property type="project" value="UniProtKB-KW"/>
</dbReference>
<organism evidence="30 31">
    <name type="scientific">Faecalimonas umbilicata</name>
    <dbReference type="NCBI Taxonomy" id="1912855"/>
    <lineage>
        <taxon>Bacteria</taxon>
        <taxon>Bacillati</taxon>
        <taxon>Bacillota</taxon>
        <taxon>Clostridia</taxon>
        <taxon>Lachnospirales</taxon>
        <taxon>Lachnospiraceae</taxon>
        <taxon>Faecalimonas</taxon>
    </lineage>
</organism>
<feature type="region of interest" description="Disordered" evidence="26">
    <location>
        <begin position="767"/>
        <end position="864"/>
    </location>
</feature>
<dbReference type="Proteomes" id="UP000294613">
    <property type="component" value="Unassembled WGS sequence"/>
</dbReference>
<name>A0A4V2UQ61_9FIRM</name>
<evidence type="ECO:0000256" key="8">
    <source>
        <dbReference type="ARBA" id="ARBA00022645"/>
    </source>
</evidence>
<keyword evidence="21" id="KW-0961">Cell wall biogenesis/degradation</keyword>
<evidence type="ECO:0000256" key="7">
    <source>
        <dbReference type="ARBA" id="ARBA00018638"/>
    </source>
</evidence>
<accession>A0A4V2UQ61</accession>
<dbReference type="InterPro" id="IPR012338">
    <property type="entry name" value="Beta-lactam/transpept-like"/>
</dbReference>
<dbReference type="GO" id="GO:0006508">
    <property type="term" value="P:proteolysis"/>
    <property type="evidence" value="ECO:0007669"/>
    <property type="project" value="UniProtKB-KW"/>
</dbReference>
<keyword evidence="20" id="KW-0511">Multifunctional enzyme</keyword>
<keyword evidence="16" id="KW-0573">Peptidoglycan synthesis</keyword>
<comment type="pathway">
    <text evidence="25">Glycan biosynthesis.</text>
</comment>
<dbReference type="Pfam" id="PF00905">
    <property type="entry name" value="Transpeptidase"/>
    <property type="match status" value="1"/>
</dbReference>
<proteinExistence type="inferred from homology"/>
<dbReference type="SUPFAM" id="SSF53955">
    <property type="entry name" value="Lysozyme-like"/>
    <property type="match status" value="1"/>
</dbReference>
<gene>
    <name evidence="29" type="primary">mrcA</name>
    <name evidence="30" type="ORF">EDD74_107108</name>
    <name evidence="29" type="ORF">FAEUMB_16000</name>
</gene>
<reference evidence="29 32" key="1">
    <citation type="journal article" date="2018" name="Int. J. Syst. Evol. Microbiol.">
        <title>Draft Genome Sequence of Faecalimonas umbilicata JCM 30896T, an Acetate-Producing Bacterium Isolated from Human Feces.</title>
        <authorList>
            <person name="Sakamoto M."/>
            <person name="Ikeyama N."/>
            <person name="Yuki M."/>
            <person name="Ohkuma M."/>
        </authorList>
    </citation>
    <scope>NUCLEOTIDE SEQUENCE [LARGE SCALE GENOMIC DNA]</scope>
    <source>
        <strain evidence="29 32">EGH7</strain>
    </source>
</reference>
<keyword evidence="10" id="KW-0328">Glycosyltransferase</keyword>
<evidence type="ECO:0000256" key="15">
    <source>
        <dbReference type="ARBA" id="ARBA00022968"/>
    </source>
</evidence>
<comment type="pathway">
    <text evidence="3">Cell wall biogenesis; peptidoglycan biosynthesis.</text>
</comment>
<keyword evidence="11" id="KW-0808">Transferase</keyword>
<comment type="subcellular location">
    <subcellularLocation>
        <location evidence="2">Cell membrane</location>
        <topology evidence="2">Single-pass type II membrane protein</topology>
    </subcellularLocation>
</comment>
<keyword evidence="13" id="KW-0378">Hydrolase</keyword>
<dbReference type="GO" id="GO:0005886">
    <property type="term" value="C:plasma membrane"/>
    <property type="evidence" value="ECO:0007669"/>
    <property type="project" value="UniProtKB-SubCell"/>
</dbReference>
<dbReference type="GO" id="GO:0008360">
    <property type="term" value="P:regulation of cell shape"/>
    <property type="evidence" value="ECO:0007669"/>
    <property type="project" value="UniProtKB-KW"/>
</dbReference>
<comment type="function">
    <text evidence="1">Cell wall formation. Synthesis of cross-linked peptidoglycan from the lipid intermediates. The enzyme has a penicillin-insensitive transglycosylase N-terminal domain (formation of linear glycan strands) and a penicillin-sensitive transpeptidase C-terminal domain (cross-linking of the peptide subunits).</text>
</comment>
<evidence type="ECO:0000256" key="11">
    <source>
        <dbReference type="ARBA" id="ARBA00022679"/>
    </source>
</evidence>
<evidence type="ECO:0000256" key="22">
    <source>
        <dbReference type="ARBA" id="ARBA00034000"/>
    </source>
</evidence>
<keyword evidence="17" id="KW-1133">Transmembrane helix</keyword>
<evidence type="ECO:0000256" key="14">
    <source>
        <dbReference type="ARBA" id="ARBA00022960"/>
    </source>
</evidence>
<dbReference type="RefSeq" id="WP_016439976.1">
    <property type="nucleotide sequence ID" value="NZ_BHEO01000008.1"/>
</dbReference>
<evidence type="ECO:0000259" key="28">
    <source>
        <dbReference type="Pfam" id="PF00912"/>
    </source>
</evidence>
<keyword evidence="14" id="KW-0133">Cell shape</keyword>
<comment type="similarity">
    <text evidence="4">In the C-terminal section; belongs to the transpeptidase family.</text>
</comment>
<evidence type="ECO:0000256" key="6">
    <source>
        <dbReference type="ARBA" id="ARBA00012448"/>
    </source>
</evidence>
<evidence type="ECO:0000259" key="27">
    <source>
        <dbReference type="Pfam" id="PF00905"/>
    </source>
</evidence>
<dbReference type="Pfam" id="PF00912">
    <property type="entry name" value="Transgly"/>
    <property type="match status" value="1"/>
</dbReference>
<evidence type="ECO:0000256" key="16">
    <source>
        <dbReference type="ARBA" id="ARBA00022984"/>
    </source>
</evidence>
<dbReference type="NCBIfam" id="TIGR02074">
    <property type="entry name" value="PBP_1a_fam"/>
    <property type="match status" value="1"/>
</dbReference>
<feature type="compositionally biased region" description="Low complexity" evidence="26">
    <location>
        <begin position="803"/>
        <end position="821"/>
    </location>
</feature>
<feature type="compositionally biased region" description="Basic residues" evidence="26">
    <location>
        <begin position="7"/>
        <end position="20"/>
    </location>
</feature>
<dbReference type="Proteomes" id="UP000702954">
    <property type="component" value="Unassembled WGS sequence"/>
</dbReference>
<dbReference type="InterPro" id="IPR001264">
    <property type="entry name" value="Glyco_trans_51"/>
</dbReference>
<evidence type="ECO:0000256" key="17">
    <source>
        <dbReference type="ARBA" id="ARBA00022989"/>
    </source>
</evidence>
<dbReference type="EMBL" id="BHEO01000008">
    <property type="protein sequence ID" value="GBU05059.1"/>
    <property type="molecule type" value="Genomic_DNA"/>
</dbReference>
<evidence type="ECO:0000256" key="4">
    <source>
        <dbReference type="ARBA" id="ARBA00007090"/>
    </source>
</evidence>
<evidence type="ECO:0000313" key="30">
    <source>
        <dbReference type="EMBL" id="TCS68717.1"/>
    </source>
</evidence>
<dbReference type="GO" id="GO:0009002">
    <property type="term" value="F:serine-type D-Ala-D-Ala carboxypeptidase activity"/>
    <property type="evidence" value="ECO:0007669"/>
    <property type="project" value="UniProtKB-EC"/>
</dbReference>
<evidence type="ECO:0000313" key="31">
    <source>
        <dbReference type="Proteomes" id="UP000294613"/>
    </source>
</evidence>
<feature type="domain" description="Penicillin-binding protein transpeptidase" evidence="27">
    <location>
        <begin position="444"/>
        <end position="697"/>
    </location>
</feature>
<evidence type="ECO:0000256" key="10">
    <source>
        <dbReference type="ARBA" id="ARBA00022676"/>
    </source>
</evidence>
<evidence type="ECO:0000313" key="29">
    <source>
        <dbReference type="EMBL" id="GBU05059.1"/>
    </source>
</evidence>
<protein>
    <recommendedName>
        <fullName evidence="7">Penicillin-binding protein 1A</fullName>
        <ecNumber evidence="23">2.4.99.28</ecNumber>
        <ecNumber evidence="6">3.4.16.4</ecNumber>
    </recommendedName>
</protein>
<feature type="compositionally biased region" description="Low complexity" evidence="26">
    <location>
        <begin position="829"/>
        <end position="840"/>
    </location>
</feature>
<evidence type="ECO:0000256" key="9">
    <source>
        <dbReference type="ARBA" id="ARBA00022670"/>
    </source>
</evidence>
<keyword evidence="15" id="KW-0735">Signal-anchor</keyword>
<dbReference type="GO" id="GO:0009252">
    <property type="term" value="P:peptidoglycan biosynthetic process"/>
    <property type="evidence" value="ECO:0007669"/>
    <property type="project" value="UniProtKB-UniPathway"/>
</dbReference>
<evidence type="ECO:0000256" key="24">
    <source>
        <dbReference type="ARBA" id="ARBA00049902"/>
    </source>
</evidence>
<evidence type="ECO:0000256" key="21">
    <source>
        <dbReference type="ARBA" id="ARBA00023316"/>
    </source>
</evidence>
<evidence type="ECO:0000256" key="18">
    <source>
        <dbReference type="ARBA" id="ARBA00023136"/>
    </source>
</evidence>
<dbReference type="InterPro" id="IPR001460">
    <property type="entry name" value="PCN-bd_Tpept"/>
</dbReference>
<evidence type="ECO:0000256" key="25">
    <source>
        <dbReference type="ARBA" id="ARBA00060592"/>
    </source>
</evidence>
<keyword evidence="9" id="KW-0645">Protease</keyword>
<keyword evidence="32" id="KW-1185">Reference proteome</keyword>
<comment type="similarity">
    <text evidence="5">In the N-terminal section; belongs to the glycosyltransferase 51 family.</text>
</comment>
<keyword evidence="19" id="KW-0046">Antibiotic resistance</keyword>
<dbReference type="UniPathway" id="UPA00219"/>
<comment type="caution">
    <text evidence="30">The sequence shown here is derived from an EMBL/GenBank/DDBJ whole genome shotgun (WGS) entry which is preliminary data.</text>
</comment>
<evidence type="ECO:0000256" key="2">
    <source>
        <dbReference type="ARBA" id="ARBA00004401"/>
    </source>
</evidence>
<dbReference type="EC" id="3.4.16.4" evidence="6"/>
<dbReference type="GO" id="GO:0046677">
    <property type="term" value="P:response to antibiotic"/>
    <property type="evidence" value="ECO:0007669"/>
    <property type="project" value="UniProtKB-KW"/>
</dbReference>
<evidence type="ECO:0000256" key="1">
    <source>
        <dbReference type="ARBA" id="ARBA00002624"/>
    </source>
</evidence>
<evidence type="ECO:0000313" key="32">
    <source>
        <dbReference type="Proteomes" id="UP000702954"/>
    </source>
</evidence>
<dbReference type="FunFam" id="1.10.3810.10:FF:000001">
    <property type="entry name" value="Penicillin-binding protein 1A"/>
    <property type="match status" value="1"/>
</dbReference>
<evidence type="ECO:0000256" key="20">
    <source>
        <dbReference type="ARBA" id="ARBA00023268"/>
    </source>
</evidence>
<evidence type="ECO:0000256" key="12">
    <source>
        <dbReference type="ARBA" id="ARBA00022692"/>
    </source>
</evidence>
<keyword evidence="12" id="KW-0812">Transmembrane</keyword>
<dbReference type="InterPro" id="IPR023346">
    <property type="entry name" value="Lysozyme-like_dom_sf"/>
</dbReference>
<reference evidence="30 31" key="2">
    <citation type="submission" date="2019-03" db="EMBL/GenBank/DDBJ databases">
        <title>Genomic Encyclopedia of Type Strains, Phase IV (KMG-IV): sequencing the most valuable type-strain genomes for metagenomic binning, comparative biology and taxonomic classification.</title>
        <authorList>
            <person name="Goeker M."/>
        </authorList>
    </citation>
    <scope>NUCLEOTIDE SEQUENCE [LARGE SCALE GENOMIC DNA]</scope>
    <source>
        <strain evidence="30 31">DSM 103426</strain>
    </source>
</reference>
<feature type="domain" description="Glycosyl transferase family 51" evidence="28">
    <location>
        <begin position="86"/>
        <end position="266"/>
    </location>
</feature>
<dbReference type="PANTHER" id="PTHR32282">
    <property type="entry name" value="BINDING PROTEIN TRANSPEPTIDASE, PUTATIVE-RELATED"/>
    <property type="match status" value="1"/>
</dbReference>
<comment type="catalytic activity">
    <reaction evidence="24">
        <text>[GlcNAc-(1-&gt;4)-Mur2Ac(oyl-L-Ala-gamma-D-Glu-L-Lys-D-Ala-D-Ala)](n)-di-trans,octa-cis-undecaprenyl diphosphate + beta-D-GlcNAc-(1-&gt;4)-Mur2Ac(oyl-L-Ala-gamma-D-Glu-L-Lys-D-Ala-D-Ala)-di-trans,octa-cis-undecaprenyl diphosphate = [GlcNAc-(1-&gt;4)-Mur2Ac(oyl-L-Ala-gamma-D-Glu-L-Lys-D-Ala-D-Ala)](n+1)-di-trans,octa-cis-undecaprenyl diphosphate + di-trans,octa-cis-undecaprenyl diphosphate + H(+)</text>
        <dbReference type="Rhea" id="RHEA:23708"/>
        <dbReference type="Rhea" id="RHEA-COMP:9602"/>
        <dbReference type="Rhea" id="RHEA-COMP:9603"/>
        <dbReference type="ChEBI" id="CHEBI:15378"/>
        <dbReference type="ChEBI" id="CHEBI:58405"/>
        <dbReference type="ChEBI" id="CHEBI:60033"/>
        <dbReference type="ChEBI" id="CHEBI:78435"/>
        <dbReference type="EC" id="2.4.99.28"/>
    </reaction>
</comment>
<feature type="compositionally biased region" description="Acidic residues" evidence="26">
    <location>
        <begin position="791"/>
        <end position="802"/>
    </location>
</feature>
<dbReference type="EMBL" id="SLZV01000007">
    <property type="protein sequence ID" value="TCS68717.1"/>
    <property type="molecule type" value="Genomic_DNA"/>
</dbReference>
<dbReference type="InterPro" id="IPR036950">
    <property type="entry name" value="PBP_transglycosylase"/>
</dbReference>
<evidence type="ECO:0000256" key="5">
    <source>
        <dbReference type="ARBA" id="ARBA00007739"/>
    </source>
</evidence>
<evidence type="ECO:0000256" key="3">
    <source>
        <dbReference type="ARBA" id="ARBA00004752"/>
    </source>
</evidence>
<keyword evidence="18" id="KW-0472">Membrane</keyword>
<keyword evidence="8 29" id="KW-0121">Carboxypeptidase</keyword>
<comment type="catalytic activity">
    <reaction evidence="22">
        <text>Preferential cleavage: (Ac)2-L-Lys-D-Ala-|-D-Ala. Also transpeptidation of peptidyl-alanyl moieties that are N-acyl substituents of D-alanine.</text>
        <dbReference type="EC" id="3.4.16.4"/>
    </reaction>
</comment>
<evidence type="ECO:0000256" key="26">
    <source>
        <dbReference type="SAM" id="MobiDB-lite"/>
    </source>
</evidence>
<evidence type="ECO:0000256" key="13">
    <source>
        <dbReference type="ARBA" id="ARBA00022801"/>
    </source>
</evidence>
<dbReference type="Gene3D" id="1.10.3810.10">
    <property type="entry name" value="Biosynthetic peptidoglycan transglycosylase-like"/>
    <property type="match status" value="1"/>
</dbReference>
<feature type="region of interest" description="Disordered" evidence="26">
    <location>
        <begin position="1"/>
        <end position="20"/>
    </location>
</feature>
<evidence type="ECO:0000256" key="23">
    <source>
        <dbReference type="ARBA" id="ARBA00044770"/>
    </source>
</evidence>
<dbReference type="InterPro" id="IPR050396">
    <property type="entry name" value="Glycosyltr_51/Transpeptidase"/>
</dbReference>
<sequence length="864" mass="95169">MNYGKRNSVKKQKKISSKSKMKKKRAGVRIFKGFLIVFLLLIIIGMIGGGLFLKKILDKAPKISPASVKPSGYFTTVYNADGSQELEKFVTSGSNRIYKTINEIPEDLQDAFVAIEDERFYKHNGIDLQGILRAGLVGITSGDFSEGASTITQQLIKNNVFPNFSQEKTFLDSVERKIQEQFLALELEKQMSKEEILENYMNTINLGQNTLGVQSAAKRYFNKDVSQLTLSECTVIAGITQNPGRYDPTVNPEENAKRRKLVLGNMLEQKYISQEEYDTAMADPVYDRIQVTNADTSTDTPYTYFIDELSKQVISDLQTKLGYTETQAYNALYSGGLSIYATQDARIQQICDEEFLNPNNYPYNTEFGLIDYQLTITRSDGTVENFSKEMLEQYLRQTRNDSYPLVFSTPELAQAAIDEYKSTISREGDTQVEKKTIVPQPQASFVIMDQYTGEVKAIVGGRGEKTESLSLNRATESARQPGSCFKIVSTYAPALDIGAMGLHTSIKDEPYRYKNGKEVNNWDFSYKGWVTVRKAIEQSMNVVAVKALTEIGEQTGFDYLKSFGFSTVVDQEVINGQTFSDIQQATALGGITHGVYNLEMTAAYASLANNGTYTKPKFYTKILDHSGNVLIDNTSETHQVVKASTAGLLTNAMIDVVTKGTGTGAALSNMPVSGKTGTTSDNVDIWFSGYTPYYTASVWGGYDSNKPMDNTSWHLTLWNSIMERVHEGLEYKDFVMPDTVEKTAVCASSGKLPLSSCPQVTEYVATDSGQRCDGKHEGYYMPSTNTHSDSSAEDESEDESTDNETVTPDPENPNSGNPNGNNGSGNGNNGSENGTGSENGNGEDHGGGETSPPDQGDGSITPEE</sequence>
<dbReference type="GO" id="GO:0008658">
    <property type="term" value="F:penicillin binding"/>
    <property type="evidence" value="ECO:0007669"/>
    <property type="project" value="InterPro"/>
</dbReference>
<dbReference type="EC" id="2.4.99.28" evidence="23"/>
<dbReference type="SUPFAM" id="SSF56601">
    <property type="entry name" value="beta-lactamase/transpeptidase-like"/>
    <property type="match status" value="1"/>
</dbReference>
<dbReference type="Gene3D" id="3.40.710.10">
    <property type="entry name" value="DD-peptidase/beta-lactamase superfamily"/>
    <property type="match status" value="1"/>
</dbReference>